<dbReference type="HAMAP" id="MF_01366">
    <property type="entry name" value="Ribosomal_uL13"/>
    <property type="match status" value="1"/>
</dbReference>
<evidence type="ECO:0000256" key="3">
    <source>
        <dbReference type="ARBA" id="ARBA00023274"/>
    </source>
</evidence>
<evidence type="ECO:0000256" key="4">
    <source>
        <dbReference type="HAMAP-Rule" id="MF_01366"/>
    </source>
</evidence>
<evidence type="ECO:0000256" key="1">
    <source>
        <dbReference type="ARBA" id="ARBA00006227"/>
    </source>
</evidence>
<dbReference type="Gene3D" id="3.90.1180.10">
    <property type="entry name" value="Ribosomal protein L13"/>
    <property type="match status" value="1"/>
</dbReference>
<comment type="subunit">
    <text evidence="4">Part of the 50S ribosomal subunit.</text>
</comment>
<sequence length="112" mass="13114">MEIIIDATNQTLGRLATKIATTLRGKHLASFEPNQMPGIIVKITNYDKIRFTGQKLRQKEYYHYSGYHSGLKTRKLGELWISRPTEVIRMSVYRMLPKNKMRDKLIKNLKFA</sequence>
<dbReference type="Proteomes" id="UP000034368">
    <property type="component" value="Unassembled WGS sequence"/>
</dbReference>
<dbReference type="GO" id="GO:0017148">
    <property type="term" value="P:negative regulation of translation"/>
    <property type="evidence" value="ECO:0007669"/>
    <property type="project" value="TreeGrafter"/>
</dbReference>
<comment type="caution">
    <text evidence="5">The sequence shown here is derived from an EMBL/GenBank/DDBJ whole genome shotgun (WGS) entry which is preliminary data.</text>
</comment>
<dbReference type="EMBL" id="LCKD01000003">
    <property type="protein sequence ID" value="KKT90284.1"/>
    <property type="molecule type" value="Genomic_DNA"/>
</dbReference>
<protein>
    <recommendedName>
        <fullName evidence="4">Large ribosomal subunit protein uL13</fullName>
    </recommendedName>
</protein>
<comment type="similarity">
    <text evidence="1 4">Belongs to the universal ribosomal protein uL13 family.</text>
</comment>
<evidence type="ECO:0000313" key="6">
    <source>
        <dbReference type="Proteomes" id="UP000034368"/>
    </source>
</evidence>
<keyword evidence="3 4" id="KW-0687">Ribonucleoprotein</keyword>
<dbReference type="PANTHER" id="PTHR11545">
    <property type="entry name" value="RIBOSOMAL PROTEIN L13"/>
    <property type="match status" value="1"/>
</dbReference>
<dbReference type="GO" id="GO:0022625">
    <property type="term" value="C:cytosolic large ribosomal subunit"/>
    <property type="evidence" value="ECO:0007669"/>
    <property type="project" value="TreeGrafter"/>
</dbReference>
<dbReference type="GO" id="GO:0006412">
    <property type="term" value="P:translation"/>
    <property type="evidence" value="ECO:0007669"/>
    <property type="project" value="UniProtKB-UniRule"/>
</dbReference>
<proteinExistence type="inferred from homology"/>
<evidence type="ECO:0000256" key="2">
    <source>
        <dbReference type="ARBA" id="ARBA00022980"/>
    </source>
</evidence>
<keyword evidence="2 4" id="KW-0689">Ribosomal protein</keyword>
<accession>A0A0G1P1N4</accession>
<dbReference type="AlphaFoldDB" id="A0A0G1P1N4"/>
<gene>
    <name evidence="4" type="primary">rplM</name>
    <name evidence="5" type="ORF">UW90_C0003G0008</name>
</gene>
<dbReference type="InterPro" id="IPR036899">
    <property type="entry name" value="Ribosomal_uL13_sf"/>
</dbReference>
<name>A0A0G1P1N4_9BACT</name>
<dbReference type="GO" id="GO:0003735">
    <property type="term" value="F:structural constituent of ribosome"/>
    <property type="evidence" value="ECO:0007669"/>
    <property type="project" value="InterPro"/>
</dbReference>
<evidence type="ECO:0000313" key="5">
    <source>
        <dbReference type="EMBL" id="KKT90284.1"/>
    </source>
</evidence>
<dbReference type="InterPro" id="IPR005822">
    <property type="entry name" value="Ribosomal_uL13"/>
</dbReference>
<dbReference type="PIRSF" id="PIRSF002181">
    <property type="entry name" value="Ribosomal_L13"/>
    <property type="match status" value="1"/>
</dbReference>
<reference evidence="5 6" key="1">
    <citation type="journal article" date="2015" name="Nature">
        <title>rRNA introns, odd ribosomes, and small enigmatic genomes across a large radiation of phyla.</title>
        <authorList>
            <person name="Brown C.T."/>
            <person name="Hug L.A."/>
            <person name="Thomas B.C."/>
            <person name="Sharon I."/>
            <person name="Castelle C.J."/>
            <person name="Singh A."/>
            <person name="Wilkins M.J."/>
            <person name="Williams K.H."/>
            <person name="Banfield J.F."/>
        </authorList>
    </citation>
    <scope>NUCLEOTIDE SEQUENCE [LARGE SCALE GENOMIC DNA]</scope>
</reference>
<organism evidence="5 6">
    <name type="scientific">Candidatus Yanofskybacteria bacterium GW2011_GWB1_45_11</name>
    <dbReference type="NCBI Taxonomy" id="1619026"/>
    <lineage>
        <taxon>Bacteria</taxon>
        <taxon>Candidatus Yanofskyibacteriota</taxon>
    </lineage>
</organism>
<dbReference type="InterPro" id="IPR005823">
    <property type="entry name" value="Ribosomal_uL13_bac-type"/>
</dbReference>
<comment type="function">
    <text evidence="4">This protein is one of the early assembly proteins of the 50S ribosomal subunit, although it is not seen to bind rRNA by itself. It is important during the early stages of 50S assembly.</text>
</comment>
<dbReference type="SUPFAM" id="SSF52161">
    <property type="entry name" value="Ribosomal protein L13"/>
    <property type="match status" value="1"/>
</dbReference>
<dbReference type="GO" id="GO:0003729">
    <property type="term" value="F:mRNA binding"/>
    <property type="evidence" value="ECO:0007669"/>
    <property type="project" value="TreeGrafter"/>
</dbReference>
<dbReference type="Pfam" id="PF00572">
    <property type="entry name" value="Ribosomal_L13"/>
    <property type="match status" value="1"/>
</dbReference>
<dbReference type="NCBIfam" id="TIGR01066">
    <property type="entry name" value="rplM_bact"/>
    <property type="match status" value="1"/>
</dbReference>
<dbReference type="CDD" id="cd00392">
    <property type="entry name" value="Ribosomal_L13"/>
    <property type="match status" value="1"/>
</dbReference>
<dbReference type="PANTHER" id="PTHR11545:SF2">
    <property type="entry name" value="LARGE RIBOSOMAL SUBUNIT PROTEIN UL13M"/>
    <property type="match status" value="1"/>
</dbReference>